<dbReference type="PANTHER" id="PTHR24409">
    <property type="entry name" value="ZINC FINGER PROTEIN 142"/>
    <property type="match status" value="1"/>
</dbReference>
<comment type="caution">
    <text evidence="7">The sequence shown here is derived from an EMBL/GenBank/DDBJ whole genome shotgun (WGS) entry which is preliminary data.</text>
</comment>
<dbReference type="GO" id="GO:0005634">
    <property type="term" value="C:nucleus"/>
    <property type="evidence" value="ECO:0007669"/>
    <property type="project" value="TreeGrafter"/>
</dbReference>
<dbReference type="PANTHER" id="PTHR24409:SF295">
    <property type="entry name" value="AZ2-RELATED"/>
    <property type="match status" value="1"/>
</dbReference>
<dbReference type="Pfam" id="PF23107">
    <property type="entry name" value="Zf-C2H2_ZNF451_C"/>
    <property type="match status" value="1"/>
</dbReference>
<organism evidence="7 8">
    <name type="scientific">Engystomops pustulosus</name>
    <name type="common">Tungara frog</name>
    <name type="synonym">Physalaemus pustulosus</name>
    <dbReference type="NCBI Taxonomy" id="76066"/>
    <lineage>
        <taxon>Eukaryota</taxon>
        <taxon>Metazoa</taxon>
        <taxon>Chordata</taxon>
        <taxon>Craniata</taxon>
        <taxon>Vertebrata</taxon>
        <taxon>Euteleostomi</taxon>
        <taxon>Amphibia</taxon>
        <taxon>Batrachia</taxon>
        <taxon>Anura</taxon>
        <taxon>Neobatrachia</taxon>
        <taxon>Hyloidea</taxon>
        <taxon>Leptodactylidae</taxon>
        <taxon>Leiuperinae</taxon>
        <taxon>Engystomops</taxon>
    </lineage>
</organism>
<evidence type="ECO:0000256" key="4">
    <source>
        <dbReference type="ARBA" id="ARBA00022833"/>
    </source>
</evidence>
<dbReference type="GO" id="GO:0000977">
    <property type="term" value="F:RNA polymerase II transcription regulatory region sequence-specific DNA binding"/>
    <property type="evidence" value="ECO:0007669"/>
    <property type="project" value="TreeGrafter"/>
</dbReference>
<name>A0AAV7CA69_ENGPU</name>
<feature type="domain" description="C2H2-type" evidence="6">
    <location>
        <begin position="356"/>
        <end position="384"/>
    </location>
</feature>
<evidence type="ECO:0000313" key="7">
    <source>
        <dbReference type="EMBL" id="KAG8581935.1"/>
    </source>
</evidence>
<dbReference type="AlphaFoldDB" id="A0AAV7CA69"/>
<sequence length="880" mass="100021">MSANNHFKRTIVLKDEKGIPCPIPMPAYAKNILVNLCKDIFFQIVCTSCRLELHSYTELTAHFRTRCRSAGPVSVSEKSIADVAAVFRLNAYCPYCKQVLSTEAHVERHVEKTNHKVKRIASIEESILAFCYINEGSKTPSEICISIANNRLKSCSLKRTFQDTDLSNNILQKCKKEGKMTAIKVGHVKKEQDVQIKAWFCECTKHFPSENDAEKHIMAVNRISHKCMVCGKLAADLGIIHLHMSRFHGGAHLNNFRFWCQICNVELVRIDGVMAHVSDCHGGHSFYYEDDVVEQPSTSTEAKAPYVMLEEEESLDLPPLAAKGTWQCHICEEMFDSEETVLQHCKSLTLHQFHKYSCDTCKKKFHKLETLFRHCQGQHDGDIKMKYFCGLCEDLYFDEEPDFLVHYESFHSLDYGFVPKQLQSPMKGPEESAETEHRLTCGCLVKYINKAQRKEDNRQCLAKLFEKGKLWYSCCSCSATDQTLEALQSHVCKKRRESGSTNVVVKCSVCSKACIDAEGAQLHYHTKHCFLVKPYVNNEPCESNTDVFKFTASGNCVSRKPLLTENTHVKKLHYEARGRCLEFTQSVPASPLMKNKNGIESMDVFYTVTALDNPSSRMSSVMSQPVPAFNSCKTENNVDPQPMDTGVEEELPDLEFLQTMTHIVFVDFDNWAQFFTHLPGQLNQGTFVWGFQGGTNNWKPPVKCKIYKYLSNTGCFFLHPHCSNRKDATDFAICMHAGRLDEKLPKQIPFTILSGDKGFVELENQFKKTQRPAHILNPHHLGGDMMCALLNSIAENTQGMQRSPSQRPSCTAFYLYRASETDEAASPMQKSVLSEINKASKVTLGVYGCFLFYFRPFYILQEESKLYSFALPHSESHNQL</sequence>
<keyword evidence="1" id="KW-0479">Metal-binding</keyword>
<dbReference type="Pfam" id="PF23108">
    <property type="entry name" value="Zf-C2H2_ZNF451"/>
    <property type="match status" value="1"/>
</dbReference>
<keyword evidence="3 5" id="KW-0863">Zinc-finger</keyword>
<dbReference type="EMBL" id="WNYA01000003">
    <property type="protein sequence ID" value="KAG8581935.1"/>
    <property type="molecule type" value="Genomic_DNA"/>
</dbReference>
<dbReference type="InterPro" id="IPR041192">
    <property type="entry name" value="PIN_11"/>
</dbReference>
<dbReference type="Pfam" id="PF23103">
    <property type="entry name" value="Zf-C2H2_ZNF451_5th"/>
    <property type="match status" value="1"/>
</dbReference>
<reference evidence="7" key="1">
    <citation type="thesis" date="2020" institute="ProQuest LLC" country="789 East Eisenhower Parkway, Ann Arbor, MI, USA">
        <title>Comparative Genomics and Chromosome Evolution.</title>
        <authorList>
            <person name="Mudd A.B."/>
        </authorList>
    </citation>
    <scope>NUCLEOTIDE SEQUENCE</scope>
    <source>
        <strain evidence="7">237g6f4</strain>
        <tissue evidence="7">Blood</tissue>
    </source>
</reference>
<evidence type="ECO:0000256" key="1">
    <source>
        <dbReference type="ARBA" id="ARBA00022723"/>
    </source>
</evidence>
<evidence type="ECO:0000256" key="2">
    <source>
        <dbReference type="ARBA" id="ARBA00022737"/>
    </source>
</evidence>
<evidence type="ECO:0000259" key="6">
    <source>
        <dbReference type="PROSITE" id="PS50157"/>
    </source>
</evidence>
<dbReference type="CDD" id="cd18721">
    <property type="entry name" value="PIN_ZNF451-like"/>
    <property type="match status" value="1"/>
</dbReference>
<dbReference type="GO" id="GO:0000981">
    <property type="term" value="F:DNA-binding transcription factor activity, RNA polymerase II-specific"/>
    <property type="evidence" value="ECO:0007669"/>
    <property type="project" value="TreeGrafter"/>
</dbReference>
<protein>
    <recommendedName>
        <fullName evidence="6">C2H2-type domain-containing protein</fullName>
    </recommendedName>
</protein>
<dbReference type="SMART" id="SM00355">
    <property type="entry name" value="ZnF_C2H2"/>
    <property type="match status" value="7"/>
</dbReference>
<dbReference type="Pfam" id="PF18479">
    <property type="entry name" value="PIN_11"/>
    <property type="match status" value="1"/>
</dbReference>
<accession>A0AAV7CA69</accession>
<evidence type="ECO:0000313" key="8">
    <source>
        <dbReference type="Proteomes" id="UP000824782"/>
    </source>
</evidence>
<evidence type="ECO:0000256" key="5">
    <source>
        <dbReference type="PROSITE-ProRule" id="PRU00042"/>
    </source>
</evidence>
<dbReference type="InterPro" id="IPR058946">
    <property type="entry name" value="Zf-C2H2_ZNF451_C"/>
</dbReference>
<dbReference type="InterPro" id="IPR013087">
    <property type="entry name" value="Znf_C2H2_type"/>
</dbReference>
<dbReference type="PROSITE" id="PS50157">
    <property type="entry name" value="ZINC_FINGER_C2H2_2"/>
    <property type="match status" value="1"/>
</dbReference>
<dbReference type="GO" id="GO:0008270">
    <property type="term" value="F:zinc ion binding"/>
    <property type="evidence" value="ECO:0007669"/>
    <property type="project" value="UniProtKB-KW"/>
</dbReference>
<keyword evidence="8" id="KW-1185">Reference proteome</keyword>
<dbReference type="PROSITE" id="PS00028">
    <property type="entry name" value="ZINC_FINGER_C2H2_1"/>
    <property type="match status" value="2"/>
</dbReference>
<evidence type="ECO:0000256" key="3">
    <source>
        <dbReference type="ARBA" id="ARBA00022771"/>
    </source>
</evidence>
<keyword evidence="2" id="KW-0677">Repeat</keyword>
<keyword evidence="4" id="KW-0862">Zinc</keyword>
<dbReference type="Proteomes" id="UP000824782">
    <property type="component" value="Unassembled WGS sequence"/>
</dbReference>
<dbReference type="InterPro" id="IPR058156">
    <property type="entry name" value="Znf-C2H2_ZNF451"/>
</dbReference>
<dbReference type="InterPro" id="IPR058950">
    <property type="entry name" value="Zf-C2H2_ZNF451_5th"/>
</dbReference>
<proteinExistence type="predicted"/>
<gene>
    <name evidence="7" type="ORF">GDO81_007851</name>
</gene>